<dbReference type="AlphaFoldDB" id="A0A8J3QGT4"/>
<protein>
    <recommendedName>
        <fullName evidence="1">Lantibiotic dehydratase N-terminal domain-containing protein</fullName>
    </recommendedName>
</protein>
<organism evidence="2 3">
    <name type="scientific">Rhizocola hellebori</name>
    <dbReference type="NCBI Taxonomy" id="1392758"/>
    <lineage>
        <taxon>Bacteria</taxon>
        <taxon>Bacillati</taxon>
        <taxon>Actinomycetota</taxon>
        <taxon>Actinomycetes</taxon>
        <taxon>Micromonosporales</taxon>
        <taxon>Micromonosporaceae</taxon>
        <taxon>Rhizocola</taxon>
    </lineage>
</organism>
<comment type="caution">
    <text evidence="2">The sequence shown here is derived from an EMBL/GenBank/DDBJ whole genome shotgun (WGS) entry which is preliminary data.</text>
</comment>
<reference evidence="2" key="1">
    <citation type="submission" date="2021-01" db="EMBL/GenBank/DDBJ databases">
        <title>Whole genome shotgun sequence of Rhizocola hellebori NBRC 109834.</title>
        <authorList>
            <person name="Komaki H."/>
            <person name="Tamura T."/>
        </authorList>
    </citation>
    <scope>NUCLEOTIDE SEQUENCE</scope>
    <source>
        <strain evidence="2">NBRC 109834</strain>
    </source>
</reference>
<accession>A0A8J3QGT4</accession>
<name>A0A8J3QGT4_9ACTN</name>
<dbReference type="InterPro" id="IPR006827">
    <property type="entry name" value="Lant_deHydtase_N"/>
</dbReference>
<feature type="domain" description="Lantibiotic dehydratase N-terminal" evidence="1">
    <location>
        <begin position="77"/>
        <end position="600"/>
    </location>
</feature>
<dbReference type="Pfam" id="PF04738">
    <property type="entry name" value="Lant_dehydr_N"/>
    <property type="match status" value="2"/>
</dbReference>
<feature type="domain" description="Lantibiotic dehydratase N-terminal" evidence="1">
    <location>
        <begin position="630"/>
        <end position="706"/>
    </location>
</feature>
<gene>
    <name evidence="2" type="ORF">Rhe02_71180</name>
</gene>
<evidence type="ECO:0000313" key="2">
    <source>
        <dbReference type="EMBL" id="GIH09051.1"/>
    </source>
</evidence>
<evidence type="ECO:0000313" key="3">
    <source>
        <dbReference type="Proteomes" id="UP000612899"/>
    </source>
</evidence>
<dbReference type="Proteomes" id="UP000612899">
    <property type="component" value="Unassembled WGS sequence"/>
</dbReference>
<sequence length="761" mass="82043">MTADGLLELPGTGWHLWSSAILRTAGFPADGLDRLAAPDCAKAADEYLAGLVDASAYRSAFEAATGEAAQQLRRIAADPLFREAVTWQSLNSLEALDGLLRTGPQASRNYRLRSREIVVTRYWQRYCAKNDTIGFFGPVCWAGFAPDGSAGHVSGGPDLLRERVVEFEWRALTAFVRKLAADPRFQPWLALVLPPQLALDGDLLLRTGAAAQRLSPAAAIILALTRVGATAAEVAALAVAQPRSGLRKEADAHLLIDQLVGEGLLRRGPDLPQDKTALQHLRGSLEALGEPGLRSEALAALERLTAARDEIACAAGDPDAIRAGLTRLELEYTAVTGMQARHRPGATYAGRAVVYEDAVRDLDVVFGPQVRAGLAALGPVLHAARWLTATIAEAYLATARELYDEAGGAIQLSELSFLANGIMLTRKLPEDIMAEFTRRWWQAIGGADLTASRIEVNVTRLQTAVEELFPASAPGWGTARLHSPDIHLCAEDAQALARGDFTAVLGELHVAWLTCDAEVFARFHPRLEALREAVQRDVGDRVVLRYPPDYPEFTARLAPVLAGPGDTSLVYADAPAAPAENLLPLAALTVSVVDDRLLASAPDGRTWPLTELFSPFLSAMAADAFKLIPAGPHTPRVTIDRVVVQRETWRTTVGETGLAPAAGESQRYLAVRAWRDRLGLPERIFAKLGNESKPVYVDLTGPASVASFVAMVRSAGGDDVPLVLSEMLPTPQQAWVSDAQGRRYFSELRMTLRDPEPGGPR</sequence>
<dbReference type="RefSeq" id="WP_203912785.1">
    <property type="nucleotide sequence ID" value="NZ_BONY01000060.1"/>
</dbReference>
<keyword evidence="3" id="KW-1185">Reference proteome</keyword>
<dbReference type="EMBL" id="BONY01000060">
    <property type="protein sequence ID" value="GIH09051.1"/>
    <property type="molecule type" value="Genomic_DNA"/>
</dbReference>
<evidence type="ECO:0000259" key="1">
    <source>
        <dbReference type="Pfam" id="PF04738"/>
    </source>
</evidence>
<proteinExistence type="predicted"/>